<feature type="region of interest" description="Disordered" evidence="2">
    <location>
        <begin position="1"/>
        <end position="41"/>
    </location>
</feature>
<dbReference type="AlphaFoldDB" id="A0A4Y8ZRR9"/>
<evidence type="ECO:0000259" key="6">
    <source>
        <dbReference type="Pfam" id="PF25954"/>
    </source>
</evidence>
<feature type="domain" description="CusB-like beta-barrel" evidence="6">
    <location>
        <begin position="290"/>
        <end position="334"/>
    </location>
</feature>
<dbReference type="Pfam" id="PF25917">
    <property type="entry name" value="BSH_RND"/>
    <property type="match status" value="1"/>
</dbReference>
<keyword evidence="3" id="KW-1133">Transmembrane helix</keyword>
<name>A0A4Y8ZRR9_9SPHN</name>
<evidence type="ECO:0000313" key="7">
    <source>
        <dbReference type="EMBL" id="TFI58730.1"/>
    </source>
</evidence>
<comment type="caution">
    <text evidence="7">The sequence shown here is derived from an EMBL/GenBank/DDBJ whole genome shotgun (WGS) entry which is preliminary data.</text>
</comment>
<dbReference type="OrthoDB" id="9811754at2"/>
<dbReference type="Proteomes" id="UP000298213">
    <property type="component" value="Unassembled WGS sequence"/>
</dbReference>
<dbReference type="PANTHER" id="PTHR30386">
    <property type="entry name" value="MEMBRANE FUSION SUBUNIT OF EMRAB-TOLC MULTIDRUG EFFLUX PUMP"/>
    <property type="match status" value="1"/>
</dbReference>
<keyword evidence="3" id="KW-0472">Membrane</keyword>
<evidence type="ECO:0000259" key="4">
    <source>
        <dbReference type="Pfam" id="PF25876"/>
    </source>
</evidence>
<accession>A0A4Y8ZRR9</accession>
<organism evidence="7 8">
    <name type="scientific">Sphingomonas parva</name>
    <dbReference type="NCBI Taxonomy" id="2555898"/>
    <lineage>
        <taxon>Bacteria</taxon>
        <taxon>Pseudomonadati</taxon>
        <taxon>Pseudomonadota</taxon>
        <taxon>Alphaproteobacteria</taxon>
        <taxon>Sphingomonadales</taxon>
        <taxon>Sphingomonadaceae</taxon>
        <taxon>Sphingomonas</taxon>
    </lineage>
</organism>
<evidence type="ECO:0000256" key="1">
    <source>
        <dbReference type="SAM" id="Coils"/>
    </source>
</evidence>
<evidence type="ECO:0000256" key="2">
    <source>
        <dbReference type="SAM" id="MobiDB-lite"/>
    </source>
</evidence>
<dbReference type="Pfam" id="PF25954">
    <property type="entry name" value="Beta-barrel_RND_2"/>
    <property type="match status" value="1"/>
</dbReference>
<evidence type="ECO:0000259" key="5">
    <source>
        <dbReference type="Pfam" id="PF25917"/>
    </source>
</evidence>
<dbReference type="InterPro" id="IPR058624">
    <property type="entry name" value="MdtA-like_HH"/>
</dbReference>
<sequence>MTSSGAERPPEREIPEPAAAPPERLEDPIESAAEPQARARGWAPPRSGLAMTLVFIGVLVAGVLLALYAWGVGPFTATVQTTDNAYVRGQTTVIAPQVNGYVVEVLVQDFQRVEAGQPLARIDDRIYRQRVQQAQANVAAQVANLNNSQQSARSSQASVAAQDAAVANAQAQLQRARADMRRVAELVSEGSVSLRERDQTLAALRQAEAGVRQAQAQRAIAGEQVRTVEVGRGGLEAAVENARAALRLAEIDLANTIIRAPQAGQVSEIGVRLGQYVTAGTQLLFLVPSNVWVVANFKEAQTAKIVPGQRAVVRVDALGGEELTGRVQQLAPAAGSEFSVIRPDNASGNFVKVAQRIAVRIAIDPGQRLAERLRPGMSVEARIDTGELPPPPPRPGTQAGAGVRR</sequence>
<feature type="domain" description="Multidrug resistance protein MdtA-like alpha-helical hairpin" evidence="4">
    <location>
        <begin position="163"/>
        <end position="216"/>
    </location>
</feature>
<dbReference type="Gene3D" id="1.10.287.470">
    <property type="entry name" value="Helix hairpin bin"/>
    <property type="match status" value="2"/>
</dbReference>
<gene>
    <name evidence="7" type="ORF">E2493_08440</name>
</gene>
<feature type="region of interest" description="Disordered" evidence="2">
    <location>
        <begin position="382"/>
        <end position="405"/>
    </location>
</feature>
<keyword evidence="3" id="KW-0812">Transmembrane</keyword>
<dbReference type="PANTHER" id="PTHR30386:SF24">
    <property type="entry name" value="MULTIDRUG RESISTANCE EFFLUX PUMP"/>
    <property type="match status" value="1"/>
</dbReference>
<dbReference type="EMBL" id="SPDV01000013">
    <property type="protein sequence ID" value="TFI58730.1"/>
    <property type="molecule type" value="Genomic_DNA"/>
</dbReference>
<dbReference type="InterPro" id="IPR058792">
    <property type="entry name" value="Beta-barrel_RND_2"/>
</dbReference>
<dbReference type="Gene3D" id="2.40.30.170">
    <property type="match status" value="1"/>
</dbReference>
<dbReference type="PRINTS" id="PR01490">
    <property type="entry name" value="RTXTOXIND"/>
</dbReference>
<feature type="coiled-coil region" evidence="1">
    <location>
        <begin position="159"/>
        <end position="217"/>
    </location>
</feature>
<proteinExistence type="predicted"/>
<keyword evidence="8" id="KW-1185">Reference proteome</keyword>
<dbReference type="InterPro" id="IPR058625">
    <property type="entry name" value="MdtA-like_BSH"/>
</dbReference>
<feature type="transmembrane region" description="Helical" evidence="3">
    <location>
        <begin position="48"/>
        <end position="70"/>
    </location>
</feature>
<evidence type="ECO:0000256" key="3">
    <source>
        <dbReference type="SAM" id="Phobius"/>
    </source>
</evidence>
<dbReference type="Gene3D" id="2.40.50.100">
    <property type="match status" value="1"/>
</dbReference>
<protein>
    <submittedName>
        <fullName evidence="7">HlyD family secretion protein</fullName>
    </submittedName>
</protein>
<evidence type="ECO:0000313" key="8">
    <source>
        <dbReference type="Proteomes" id="UP000298213"/>
    </source>
</evidence>
<dbReference type="InterPro" id="IPR050739">
    <property type="entry name" value="MFP"/>
</dbReference>
<keyword evidence="1" id="KW-0175">Coiled coil</keyword>
<reference evidence="7 8" key="1">
    <citation type="submission" date="2019-03" db="EMBL/GenBank/DDBJ databases">
        <title>Genome sequence of Sphingomonas sp. 17J27-24.</title>
        <authorList>
            <person name="Kim M."/>
            <person name="Maeng S."/>
            <person name="Sathiyaraj S."/>
        </authorList>
    </citation>
    <scope>NUCLEOTIDE SEQUENCE [LARGE SCALE GENOMIC DNA]</scope>
    <source>
        <strain evidence="7 8">17J27-24</strain>
    </source>
</reference>
<dbReference type="SUPFAM" id="SSF111369">
    <property type="entry name" value="HlyD-like secretion proteins"/>
    <property type="match status" value="3"/>
</dbReference>
<dbReference type="Pfam" id="PF25876">
    <property type="entry name" value="HH_MFP_RND"/>
    <property type="match status" value="1"/>
</dbReference>
<feature type="domain" description="Multidrug resistance protein MdtA-like barrel-sandwich hybrid" evidence="5">
    <location>
        <begin position="93"/>
        <end position="286"/>
    </location>
</feature>